<organism evidence="3">
    <name type="scientific">uncultured virus</name>
    <dbReference type="NCBI Taxonomy" id="340016"/>
    <lineage>
        <taxon>Viruses</taxon>
        <taxon>environmental samples</taxon>
    </lineage>
</organism>
<dbReference type="EMBL" id="KU971005">
    <property type="protein sequence ID" value="ASN63599.1"/>
    <property type="molecule type" value="Genomic_DNA"/>
</dbReference>
<dbReference type="EMBL" id="KU970753">
    <property type="protein sequence ID" value="ASN63347.1"/>
    <property type="molecule type" value="Genomic_DNA"/>
</dbReference>
<dbReference type="GO" id="GO:0005524">
    <property type="term" value="F:ATP binding"/>
    <property type="evidence" value="ECO:0007669"/>
    <property type="project" value="InterPro"/>
</dbReference>
<evidence type="ECO:0000256" key="2">
    <source>
        <dbReference type="SAM" id="MobiDB-lite"/>
    </source>
</evidence>
<accession>A0A221S3D0</accession>
<protein>
    <submittedName>
        <fullName evidence="3">Co-chaperonin GroES</fullName>
    </submittedName>
</protein>
<dbReference type="CDD" id="cd00320">
    <property type="entry name" value="cpn10"/>
    <property type="match status" value="1"/>
</dbReference>
<dbReference type="SMART" id="SM00883">
    <property type="entry name" value="Cpn10"/>
    <property type="match status" value="1"/>
</dbReference>
<gene>
    <name evidence="3" type="primary">groES</name>
</gene>
<proteinExistence type="predicted"/>
<name>A0A221S3D0_9VIRU</name>
<sequence length="162" mass="18398">MILRENKTSQTSSDSEKSTKTKSALLDKYEKQNAEAHQKEVDGYERLKTKESNKLPIPTGWRMLVLPFKMSEKTKGGLYLGQETLERQQVGSTCGLVLAQGPDCYKDPERYPDGPWCKKGDWVIFARYAGSRIQIDGGEVRLLNDDEVLATIDNPEDILHQY</sequence>
<keyword evidence="1" id="KW-0143">Chaperone</keyword>
<dbReference type="InterPro" id="IPR020818">
    <property type="entry name" value="Chaperonin_GroES"/>
</dbReference>
<dbReference type="InterPro" id="IPR011032">
    <property type="entry name" value="GroES-like_sf"/>
</dbReference>
<feature type="compositionally biased region" description="Basic and acidic residues" evidence="2">
    <location>
        <begin position="14"/>
        <end position="45"/>
    </location>
</feature>
<dbReference type="SUPFAM" id="SSF50129">
    <property type="entry name" value="GroES-like"/>
    <property type="match status" value="1"/>
</dbReference>
<evidence type="ECO:0000313" key="3">
    <source>
        <dbReference type="EMBL" id="ASN63347.1"/>
    </source>
</evidence>
<dbReference type="InterPro" id="IPR037124">
    <property type="entry name" value="Chaperonin_GroES_sf"/>
</dbReference>
<dbReference type="Gene3D" id="2.30.33.40">
    <property type="entry name" value="GroES chaperonin"/>
    <property type="match status" value="1"/>
</dbReference>
<dbReference type="Pfam" id="PF00166">
    <property type="entry name" value="Cpn10"/>
    <property type="match status" value="1"/>
</dbReference>
<dbReference type="GO" id="GO:0044183">
    <property type="term" value="F:protein folding chaperone"/>
    <property type="evidence" value="ECO:0007669"/>
    <property type="project" value="InterPro"/>
</dbReference>
<feature type="region of interest" description="Disordered" evidence="2">
    <location>
        <begin position="1"/>
        <end position="45"/>
    </location>
</feature>
<reference evidence="3" key="1">
    <citation type="submission" date="2016-03" db="EMBL/GenBank/DDBJ databases">
        <title>Novel chaperonins are prevalent in the virioplankton and link to viral biology and ecology.</title>
        <authorList>
            <person name="Marine R.L."/>
            <person name="Nasko D.J."/>
            <person name="Polson S.W."/>
            <person name="Wommack K.E."/>
        </authorList>
    </citation>
    <scope>NUCLEOTIDE SEQUENCE</scope>
</reference>
<evidence type="ECO:0000256" key="1">
    <source>
        <dbReference type="ARBA" id="ARBA00023186"/>
    </source>
</evidence>